<name>A0A0B7BPE5_9EUPU</name>
<dbReference type="PANTHER" id="PTHR43028:SF3">
    <property type="entry name" value="INOSITOL POLYPHOSPHATE 1-PHOSPHATASE"/>
    <property type="match status" value="1"/>
</dbReference>
<accession>A0A0B7BPE5</accession>
<dbReference type="SUPFAM" id="SSF56655">
    <property type="entry name" value="Carbohydrate phosphatase"/>
    <property type="match status" value="1"/>
</dbReference>
<dbReference type="GO" id="GO:0004441">
    <property type="term" value="F:inositol-1,4-bisphosphate 1-phosphatase activity"/>
    <property type="evidence" value="ECO:0007669"/>
    <property type="project" value="TreeGrafter"/>
</dbReference>
<dbReference type="FunFam" id="4.10.460.10:FF:000001">
    <property type="entry name" value="Inositol polyphosphate 1-phosphatase"/>
    <property type="match status" value="1"/>
</dbReference>
<reference evidence="1" key="1">
    <citation type="submission" date="2014-12" db="EMBL/GenBank/DDBJ databases">
        <title>Insight into the proteome of Arion vulgaris.</title>
        <authorList>
            <person name="Aradska J."/>
            <person name="Bulat T."/>
            <person name="Smidak R."/>
            <person name="Sarate P."/>
            <person name="Gangsoo J."/>
            <person name="Sialana F."/>
            <person name="Bilban M."/>
            <person name="Lubec G."/>
        </authorList>
    </citation>
    <scope>NUCLEOTIDE SEQUENCE</scope>
    <source>
        <tissue evidence="1">Skin</tissue>
    </source>
</reference>
<evidence type="ECO:0000313" key="1">
    <source>
        <dbReference type="EMBL" id="CEK93985.1"/>
    </source>
</evidence>
<protein>
    <submittedName>
        <fullName evidence="1">Uncharacterized protein</fullName>
    </submittedName>
</protein>
<dbReference type="Gene3D" id="3.30.540.10">
    <property type="entry name" value="Fructose-1,6-Bisphosphatase, subunit A, domain 1"/>
    <property type="match status" value="1"/>
</dbReference>
<gene>
    <name evidence="1" type="primary">ORF198289</name>
</gene>
<dbReference type="PANTHER" id="PTHR43028">
    <property type="entry name" value="3'(2'),5'-BISPHOSPHATE NUCLEOTIDASE 1"/>
    <property type="match status" value="1"/>
</dbReference>
<dbReference type="Gene3D" id="4.10.460.10">
    <property type="entry name" value="Inositol Polyphosphate 1-phosphatase, domain 1"/>
    <property type="match status" value="1"/>
</dbReference>
<dbReference type="EMBL" id="HACG01047120">
    <property type="protein sequence ID" value="CEK93985.1"/>
    <property type="molecule type" value="Transcribed_RNA"/>
</dbReference>
<proteinExistence type="predicted"/>
<dbReference type="InterPro" id="IPR050725">
    <property type="entry name" value="CysQ/Inositol_MonoPase"/>
</dbReference>
<dbReference type="InterPro" id="IPR044897">
    <property type="entry name" value="INPP1_dom_1"/>
</dbReference>
<organism evidence="1">
    <name type="scientific">Arion vulgaris</name>
    <dbReference type="NCBI Taxonomy" id="1028688"/>
    <lineage>
        <taxon>Eukaryota</taxon>
        <taxon>Metazoa</taxon>
        <taxon>Spiralia</taxon>
        <taxon>Lophotrochozoa</taxon>
        <taxon>Mollusca</taxon>
        <taxon>Gastropoda</taxon>
        <taxon>Heterobranchia</taxon>
        <taxon>Euthyneura</taxon>
        <taxon>Panpulmonata</taxon>
        <taxon>Eupulmonata</taxon>
        <taxon>Stylommatophora</taxon>
        <taxon>Helicina</taxon>
        <taxon>Arionoidea</taxon>
        <taxon>Arionidae</taxon>
        <taxon>Arion</taxon>
    </lineage>
</organism>
<dbReference type="AlphaFoldDB" id="A0A0B7BPE5"/>
<sequence>MKASSLLQLLLKVAEKASVIAKIIRKEKPLVDLLIEEKSGIEKNNRFFQDFKTLADVLIQDTVRHYICKEVPELEASIYGEESNKFTNVVGESVVVEICNTCEETQQLLKTVLNGNNEAAQLLADAVHSNTECEYPVFDSELSVDINTSDCGIWIDPIDSRPVH</sequence>